<evidence type="ECO:0000256" key="1">
    <source>
        <dbReference type="SAM" id="MobiDB-lite"/>
    </source>
</evidence>
<dbReference type="AlphaFoldDB" id="A0AA40DWP0"/>
<sequence length="246" mass="26670">MERNGRPQGTEDNLTTWTPHSPRETLSEIQAYPNWPSGSQPWGPGSFAPRCFVGASLSGIGCFVSIESEFQEEILRDGNGRTGRGAAELSGREFFLRGPSHSSSRQNCQARVLGYEGTCVPFCACSAHSITSLGRCHGLVGSDCRLLIAQTSTTERNRPPLQSVVEQCGQPPRHGYLVSGRAHPNFQLAIPGPSSPSDAAACNAISICCPYRLHPRLKSAQRSTAYITWPTKTDLGFGFGSRFVIR</sequence>
<feature type="compositionally biased region" description="Polar residues" evidence="1">
    <location>
        <begin position="10"/>
        <end position="19"/>
    </location>
</feature>
<dbReference type="EMBL" id="JAUKUA010000004">
    <property type="protein sequence ID" value="KAK0715836.1"/>
    <property type="molecule type" value="Genomic_DNA"/>
</dbReference>
<comment type="caution">
    <text evidence="2">The sequence shown here is derived from an EMBL/GenBank/DDBJ whole genome shotgun (WGS) entry which is preliminary data.</text>
</comment>
<proteinExistence type="predicted"/>
<reference evidence="2" key="1">
    <citation type="submission" date="2023-06" db="EMBL/GenBank/DDBJ databases">
        <title>Genome-scale phylogeny and comparative genomics of the fungal order Sordariales.</title>
        <authorList>
            <consortium name="Lawrence Berkeley National Laboratory"/>
            <person name="Hensen N."/>
            <person name="Bonometti L."/>
            <person name="Westerberg I."/>
            <person name="Brannstrom I.O."/>
            <person name="Guillou S."/>
            <person name="Cros-Aarteil S."/>
            <person name="Calhoun S."/>
            <person name="Haridas S."/>
            <person name="Kuo A."/>
            <person name="Mondo S."/>
            <person name="Pangilinan J."/>
            <person name="Riley R."/>
            <person name="Labutti K."/>
            <person name="Andreopoulos B."/>
            <person name="Lipzen A."/>
            <person name="Chen C."/>
            <person name="Yanf M."/>
            <person name="Daum C."/>
            <person name="Ng V."/>
            <person name="Clum A."/>
            <person name="Steindorff A."/>
            <person name="Ohm R."/>
            <person name="Martin F."/>
            <person name="Silar P."/>
            <person name="Natvig D."/>
            <person name="Lalanne C."/>
            <person name="Gautier V."/>
            <person name="Ament-Velasquez S.L."/>
            <person name="Kruys A."/>
            <person name="Hutchinson M.I."/>
            <person name="Powell A.J."/>
            <person name="Barry K."/>
            <person name="Miller A.N."/>
            <person name="Grigoriev I.V."/>
            <person name="Debuchy R."/>
            <person name="Gladieux P."/>
            <person name="Thoren M.H."/>
            <person name="Johannesson H."/>
        </authorList>
    </citation>
    <scope>NUCLEOTIDE SEQUENCE</scope>
    <source>
        <strain evidence="2">SMH4607-1</strain>
    </source>
</reference>
<feature type="region of interest" description="Disordered" evidence="1">
    <location>
        <begin position="1"/>
        <end position="21"/>
    </location>
</feature>
<evidence type="ECO:0000313" key="2">
    <source>
        <dbReference type="EMBL" id="KAK0715836.1"/>
    </source>
</evidence>
<organism evidence="2 3">
    <name type="scientific">Lasiosphaeris hirsuta</name>
    <dbReference type="NCBI Taxonomy" id="260670"/>
    <lineage>
        <taxon>Eukaryota</taxon>
        <taxon>Fungi</taxon>
        <taxon>Dikarya</taxon>
        <taxon>Ascomycota</taxon>
        <taxon>Pezizomycotina</taxon>
        <taxon>Sordariomycetes</taxon>
        <taxon>Sordariomycetidae</taxon>
        <taxon>Sordariales</taxon>
        <taxon>Lasiosphaeriaceae</taxon>
        <taxon>Lasiosphaeris</taxon>
    </lineage>
</organism>
<gene>
    <name evidence="2" type="ORF">B0H67DRAFT_252350</name>
</gene>
<protein>
    <submittedName>
        <fullName evidence="2">Uncharacterized protein</fullName>
    </submittedName>
</protein>
<evidence type="ECO:0000313" key="3">
    <source>
        <dbReference type="Proteomes" id="UP001172102"/>
    </source>
</evidence>
<keyword evidence="3" id="KW-1185">Reference proteome</keyword>
<dbReference type="Proteomes" id="UP001172102">
    <property type="component" value="Unassembled WGS sequence"/>
</dbReference>
<name>A0AA40DWP0_9PEZI</name>
<accession>A0AA40DWP0</accession>